<dbReference type="RefSeq" id="WP_138862842.1">
    <property type="nucleotide sequence ID" value="NZ_VCPC01000001.1"/>
</dbReference>
<evidence type="ECO:0000313" key="2">
    <source>
        <dbReference type="Proteomes" id="UP001191082"/>
    </source>
</evidence>
<protein>
    <submittedName>
        <fullName evidence="1">Uncharacterized protein</fullName>
    </submittedName>
</protein>
<reference evidence="1 2" key="1">
    <citation type="submission" date="2019-05" db="EMBL/GenBank/DDBJ databases">
        <title>Marivita sp. nov. isolated from sea sediment.</title>
        <authorList>
            <person name="Kim W."/>
        </authorList>
    </citation>
    <scope>NUCLEOTIDE SEQUENCE [LARGE SCALE GENOMIC DNA]</scope>
    <source>
        <strain evidence="1 2">CAU 1492</strain>
    </source>
</reference>
<accession>A0ABY2XFW9</accession>
<sequence length="266" mass="27896">MQPADRARSAAQRIAASRLELRLSALAGPVVTRADGWRALDPGGGLGALVREVDETILPRRLEFDNGLGDRITVDVASGRLRAVVALDLSAPDRPGFGALLGHAFFDAGDPLVQPLAEVLRHICREGAGLKVRAQLCEETGEFDTIGVSLHRLARPSRPIHASIDLAAMADALAPQAEALVLVGGGTVRRESGVADAVARLRRLATDELAERAGSEPPPQAMAWCGAQPGDGGILCLSAGSAMLFATMPYAQIMQALRHWQAGLAG</sequence>
<dbReference type="Proteomes" id="UP001191082">
    <property type="component" value="Unassembled WGS sequence"/>
</dbReference>
<evidence type="ECO:0000313" key="1">
    <source>
        <dbReference type="EMBL" id="TMV15497.1"/>
    </source>
</evidence>
<comment type="caution">
    <text evidence="1">The sequence shown here is derived from an EMBL/GenBank/DDBJ whole genome shotgun (WGS) entry which is preliminary data.</text>
</comment>
<organism evidence="1 2">
    <name type="scientific">Arenibacterium halophilum</name>
    <dbReference type="NCBI Taxonomy" id="2583821"/>
    <lineage>
        <taxon>Bacteria</taxon>
        <taxon>Pseudomonadati</taxon>
        <taxon>Pseudomonadota</taxon>
        <taxon>Alphaproteobacteria</taxon>
        <taxon>Rhodobacterales</taxon>
        <taxon>Paracoccaceae</taxon>
        <taxon>Arenibacterium</taxon>
    </lineage>
</organism>
<dbReference type="EMBL" id="VCPC01000001">
    <property type="protein sequence ID" value="TMV15497.1"/>
    <property type="molecule type" value="Genomic_DNA"/>
</dbReference>
<keyword evidence="2" id="KW-1185">Reference proteome</keyword>
<name>A0ABY2XFW9_9RHOB</name>
<proteinExistence type="predicted"/>
<gene>
    <name evidence="1" type="ORF">FGK64_05975</name>
</gene>